<evidence type="ECO:0000313" key="1">
    <source>
        <dbReference type="EMBL" id="CAF0878222.1"/>
    </source>
</evidence>
<dbReference type="EMBL" id="CAJNOG010000066">
    <property type="protein sequence ID" value="CAF0878222.1"/>
    <property type="molecule type" value="Genomic_DNA"/>
</dbReference>
<comment type="caution">
    <text evidence="1">The sequence shown here is derived from an EMBL/GenBank/DDBJ whole genome shotgun (WGS) entry which is preliminary data.</text>
</comment>
<sequence>MHQTQTFEFGDVMINNQICCEIFEEKNIDYHQYRLSDFGCSNDRTCCRTFGSSDEDYACCTLQDFRSFLCLSFRHDVLKMVDIVVQKGTKCDTQYGGYI</sequence>
<organism evidence="1 3">
    <name type="scientific">Adineta steineri</name>
    <dbReference type="NCBI Taxonomy" id="433720"/>
    <lineage>
        <taxon>Eukaryota</taxon>
        <taxon>Metazoa</taxon>
        <taxon>Spiralia</taxon>
        <taxon>Gnathifera</taxon>
        <taxon>Rotifera</taxon>
        <taxon>Eurotatoria</taxon>
        <taxon>Bdelloidea</taxon>
        <taxon>Adinetida</taxon>
        <taxon>Adinetidae</taxon>
        <taxon>Adineta</taxon>
    </lineage>
</organism>
<gene>
    <name evidence="1" type="ORF">JYZ213_LOCUS9338</name>
    <name evidence="2" type="ORF">OXD698_LOCUS9294</name>
</gene>
<evidence type="ECO:0000313" key="3">
    <source>
        <dbReference type="Proteomes" id="UP000663845"/>
    </source>
</evidence>
<dbReference type="AlphaFoldDB" id="A0A813Y701"/>
<evidence type="ECO:0000313" key="2">
    <source>
        <dbReference type="EMBL" id="CAF3655904.1"/>
    </source>
</evidence>
<dbReference type="EMBL" id="CAJOAZ010000466">
    <property type="protein sequence ID" value="CAF3655904.1"/>
    <property type="molecule type" value="Genomic_DNA"/>
</dbReference>
<reference evidence="1" key="1">
    <citation type="submission" date="2021-02" db="EMBL/GenBank/DDBJ databases">
        <authorList>
            <person name="Nowell W R."/>
        </authorList>
    </citation>
    <scope>NUCLEOTIDE SEQUENCE</scope>
</reference>
<dbReference type="Proteomes" id="UP000663845">
    <property type="component" value="Unassembled WGS sequence"/>
</dbReference>
<proteinExistence type="predicted"/>
<accession>A0A813Y701</accession>
<dbReference type="Proteomes" id="UP000663844">
    <property type="component" value="Unassembled WGS sequence"/>
</dbReference>
<protein>
    <submittedName>
        <fullName evidence="1">Uncharacterized protein</fullName>
    </submittedName>
</protein>
<name>A0A813Y701_9BILA</name>